<proteinExistence type="predicted"/>
<keyword evidence="3" id="KW-1185">Reference proteome</keyword>
<evidence type="ECO:0000313" key="3">
    <source>
        <dbReference type="Proteomes" id="UP000266841"/>
    </source>
</evidence>
<evidence type="ECO:0000256" key="1">
    <source>
        <dbReference type="SAM" id="Phobius"/>
    </source>
</evidence>
<dbReference type="Proteomes" id="UP000266841">
    <property type="component" value="Unassembled WGS sequence"/>
</dbReference>
<reference evidence="2 3" key="1">
    <citation type="journal article" date="2012" name="Genome Biol.">
        <title>Genome and low-iron response of an oceanic diatom adapted to chronic iron limitation.</title>
        <authorList>
            <person name="Lommer M."/>
            <person name="Specht M."/>
            <person name="Roy A.S."/>
            <person name="Kraemer L."/>
            <person name="Andreson R."/>
            <person name="Gutowska M.A."/>
            <person name="Wolf J."/>
            <person name="Bergner S.V."/>
            <person name="Schilhabel M.B."/>
            <person name="Klostermeier U.C."/>
            <person name="Beiko R.G."/>
            <person name="Rosenstiel P."/>
            <person name="Hippler M."/>
            <person name="Laroche J."/>
        </authorList>
    </citation>
    <scope>NUCLEOTIDE SEQUENCE [LARGE SCALE GENOMIC DNA]</scope>
    <source>
        <strain evidence="2 3">CCMP1005</strain>
    </source>
</reference>
<keyword evidence="1" id="KW-0472">Membrane</keyword>
<protein>
    <submittedName>
        <fullName evidence="2">Uncharacterized protein</fullName>
    </submittedName>
</protein>
<sequence length="163" mass="18105">ETPPYAANFLACYFILAALLWPIRARSKLKRYPRLMQTSNTPPITHLSASPPFDHSGKLTAYLRPNQAEDKLEYFFDLHWPDNTNNAKACDACEYGKVLAGPHHVIAAQGRRRLTLARDGPNDRSLLAVLNVASHELVECQLGPQHQQVVETAFLFIEGGGPG</sequence>
<dbReference type="AlphaFoldDB" id="K0TMI0"/>
<name>K0TMI0_THAOC</name>
<gene>
    <name evidence="2" type="ORF">THAOC_05750</name>
</gene>
<keyword evidence="1" id="KW-0812">Transmembrane</keyword>
<comment type="caution">
    <text evidence="2">The sequence shown here is derived from an EMBL/GenBank/DDBJ whole genome shotgun (WGS) entry which is preliminary data.</text>
</comment>
<keyword evidence="1" id="KW-1133">Transmembrane helix</keyword>
<feature type="transmembrane region" description="Helical" evidence="1">
    <location>
        <begin position="6"/>
        <end position="23"/>
    </location>
</feature>
<organism evidence="2 3">
    <name type="scientific">Thalassiosira oceanica</name>
    <name type="common">Marine diatom</name>
    <dbReference type="NCBI Taxonomy" id="159749"/>
    <lineage>
        <taxon>Eukaryota</taxon>
        <taxon>Sar</taxon>
        <taxon>Stramenopiles</taxon>
        <taxon>Ochrophyta</taxon>
        <taxon>Bacillariophyta</taxon>
        <taxon>Coscinodiscophyceae</taxon>
        <taxon>Thalassiosirophycidae</taxon>
        <taxon>Thalassiosirales</taxon>
        <taxon>Thalassiosiraceae</taxon>
        <taxon>Thalassiosira</taxon>
    </lineage>
</organism>
<accession>K0TMI0</accession>
<evidence type="ECO:0000313" key="2">
    <source>
        <dbReference type="EMBL" id="EJK72692.1"/>
    </source>
</evidence>
<dbReference type="EMBL" id="AGNL01005462">
    <property type="protein sequence ID" value="EJK72692.1"/>
    <property type="molecule type" value="Genomic_DNA"/>
</dbReference>
<feature type="non-terminal residue" evidence="2">
    <location>
        <position position="1"/>
    </location>
</feature>